<dbReference type="EMBL" id="CP134853">
    <property type="protein sequence ID" value="WNL28014.1"/>
    <property type="molecule type" value="Genomic_DNA"/>
</dbReference>
<evidence type="ECO:0000313" key="4">
    <source>
        <dbReference type="EMBL" id="WNP39433.1"/>
    </source>
</evidence>
<dbReference type="EMBL" id="CP135131">
    <property type="protein sequence ID" value="WNP39433.1"/>
    <property type="molecule type" value="Genomic_DNA"/>
</dbReference>
<dbReference type="AlphaFoldDB" id="A0AA96DHM2"/>
<gene>
    <name evidence="3" type="ORF">RJG58_06785</name>
    <name evidence="4" type="ORF">RMP69_06785</name>
    <name evidence="1" type="ORF">RMQ65_01310</name>
    <name evidence="2" type="ORF">RMQ67_06785</name>
</gene>
<dbReference type="EMBL" id="CP134855">
    <property type="protein sequence ID" value="WNL31191.1"/>
    <property type="molecule type" value="Genomic_DNA"/>
</dbReference>
<dbReference type="EMBL" id="CP135130">
    <property type="protein sequence ID" value="WNP37341.1"/>
    <property type="molecule type" value="Genomic_DNA"/>
</dbReference>
<protein>
    <submittedName>
        <fullName evidence="1">Uncharacterized protein</fullName>
    </submittedName>
</protein>
<evidence type="ECO:0000313" key="3">
    <source>
        <dbReference type="EMBL" id="WNP37341.1"/>
    </source>
</evidence>
<evidence type="ECO:0000313" key="1">
    <source>
        <dbReference type="EMBL" id="WNL28014.1"/>
    </source>
</evidence>
<evidence type="ECO:0000313" key="2">
    <source>
        <dbReference type="EMBL" id="WNL31191.1"/>
    </source>
</evidence>
<accession>A0AA96DHM2</accession>
<reference evidence="1" key="1">
    <citation type="submission" date="2023-09" db="EMBL/GenBank/DDBJ databases">
        <title>Arcobacter tbilisiensis sp. nov. isolated from chicken meat in Tbilisi, Georgia.</title>
        <authorList>
            <person name="Matthias R."/>
            <person name="Zautner A.E."/>
        </authorList>
    </citation>
    <scope>NUCLEOTIDE SEQUENCE</scope>
    <source>
        <strain evidence="3">LEO 101</strain>
        <strain evidence="1">LEO 49</strain>
        <strain evidence="4">LEO 50</strain>
        <strain evidence="2">LEO 53</strain>
    </source>
</reference>
<sequence>MNNEEIEKLFSKLCEITVKNNKTTSSISFIYEQAFDTKDPVKIFRIKTLIFQECLKVSKELGFDEDFYEEIFIGLSYKNSNDGVSNVSNYFSNSNCKLVQSNFKQYRDKQKRNNLEIDEIINLNNDLKSSIENEDLTQEQKNIIYEICEVVEKIQQQEEAVVNDSEIKKMQECLVGKIIINEVEIQSINSETIKKKVFFIIEQVMKINDFYEKCVKIKTNISNIVNIITPLLTN</sequence>
<name>A0AA96DHM2_9BACT</name>
<organism evidence="1">
    <name type="scientific">Arcobacter sp. AZ-2023</name>
    <dbReference type="NCBI Taxonomy" id="3074453"/>
    <lineage>
        <taxon>Bacteria</taxon>
        <taxon>Pseudomonadati</taxon>
        <taxon>Campylobacterota</taxon>
        <taxon>Epsilonproteobacteria</taxon>
        <taxon>Campylobacterales</taxon>
        <taxon>Arcobacteraceae</taxon>
        <taxon>Arcobacter</taxon>
    </lineage>
</organism>
<proteinExistence type="predicted"/>